<name>A0ABV9JF27_9LACT</name>
<protein>
    <submittedName>
        <fullName evidence="2">Amidohydrolase</fullName>
    </submittedName>
</protein>
<keyword evidence="3" id="KW-1185">Reference proteome</keyword>
<sequence>MEFKKEFIAIRHYIHAHPETSSEEFKTTQYLKEKLLSWGIRIVSTSLETGIIAEIGDAKKGPTIALRADIDALPILEQTDLAFSSINEGKMHACGHDLHQTSLLGAAYKLKQKEENLQGLVRLIFQAAEETHIGAQKVINAGHLQDVQAIIGYHNHPALSVGTIGLRAGGIMAAVDQFEVKVQGKGTHAAQPHTGTDVLLATSAIIQNLQSVISRNFSPLDAAVLSVTHMEAGNTWNVLPDTSFFEGTLRSFSAENREKLRKRFVDIVKQTAATFEVDVEINLIAGPPETFNDAKLTEWVKEASQTIATVIEVEPSTAGEDFANFQKVIPGVFAFIGSNGVKNAPAWHQSNFIVSDEALFIAIQYYVATTEILLEHLKNPN</sequence>
<organism evidence="2 3">
    <name type="scientific">Lactococcus nasutitermitis</name>
    <dbReference type="NCBI Taxonomy" id="1652957"/>
    <lineage>
        <taxon>Bacteria</taxon>
        <taxon>Bacillati</taxon>
        <taxon>Bacillota</taxon>
        <taxon>Bacilli</taxon>
        <taxon>Lactobacillales</taxon>
        <taxon>Streptococcaceae</taxon>
        <taxon>Lactococcus</taxon>
    </lineage>
</organism>
<dbReference type="InterPro" id="IPR011650">
    <property type="entry name" value="Peptidase_M20_dimer"/>
</dbReference>
<dbReference type="PIRSF" id="PIRSF005962">
    <property type="entry name" value="Pept_M20D_amidohydro"/>
    <property type="match status" value="1"/>
</dbReference>
<dbReference type="EMBL" id="JBHSGD010000005">
    <property type="protein sequence ID" value="MFC4652538.1"/>
    <property type="molecule type" value="Genomic_DNA"/>
</dbReference>
<accession>A0ABV9JF27</accession>
<dbReference type="Gene3D" id="3.40.630.10">
    <property type="entry name" value="Zn peptidases"/>
    <property type="match status" value="1"/>
</dbReference>
<dbReference type="Pfam" id="PF01546">
    <property type="entry name" value="Peptidase_M20"/>
    <property type="match status" value="1"/>
</dbReference>
<dbReference type="PANTHER" id="PTHR11014">
    <property type="entry name" value="PEPTIDASE M20 FAMILY MEMBER"/>
    <property type="match status" value="1"/>
</dbReference>
<dbReference type="PANTHER" id="PTHR11014:SF63">
    <property type="entry name" value="METALLOPEPTIDASE, PUTATIVE (AFU_ORTHOLOGUE AFUA_6G09600)-RELATED"/>
    <property type="match status" value="1"/>
</dbReference>
<dbReference type="NCBIfam" id="TIGR01891">
    <property type="entry name" value="amidohydrolases"/>
    <property type="match status" value="1"/>
</dbReference>
<evidence type="ECO:0000313" key="3">
    <source>
        <dbReference type="Proteomes" id="UP001595987"/>
    </source>
</evidence>
<dbReference type="InterPro" id="IPR036264">
    <property type="entry name" value="Bact_exopeptidase_dim_dom"/>
</dbReference>
<dbReference type="Proteomes" id="UP001595987">
    <property type="component" value="Unassembled WGS sequence"/>
</dbReference>
<gene>
    <name evidence="2" type="ORF">ACFO26_06415</name>
</gene>
<dbReference type="RefSeq" id="WP_213536055.1">
    <property type="nucleotide sequence ID" value="NZ_BOVQ01000005.1"/>
</dbReference>
<dbReference type="InterPro" id="IPR017439">
    <property type="entry name" value="Amidohydrolase"/>
</dbReference>
<feature type="domain" description="Peptidase M20 dimerisation" evidence="1">
    <location>
        <begin position="177"/>
        <end position="273"/>
    </location>
</feature>
<evidence type="ECO:0000313" key="2">
    <source>
        <dbReference type="EMBL" id="MFC4652538.1"/>
    </source>
</evidence>
<dbReference type="Pfam" id="PF07687">
    <property type="entry name" value="M20_dimer"/>
    <property type="match status" value="1"/>
</dbReference>
<evidence type="ECO:0000259" key="1">
    <source>
        <dbReference type="Pfam" id="PF07687"/>
    </source>
</evidence>
<dbReference type="Gene3D" id="3.30.70.360">
    <property type="match status" value="1"/>
</dbReference>
<proteinExistence type="predicted"/>
<dbReference type="SUPFAM" id="SSF55031">
    <property type="entry name" value="Bacterial exopeptidase dimerisation domain"/>
    <property type="match status" value="1"/>
</dbReference>
<dbReference type="InterPro" id="IPR002933">
    <property type="entry name" value="Peptidase_M20"/>
</dbReference>
<comment type="caution">
    <text evidence="2">The sequence shown here is derived from an EMBL/GenBank/DDBJ whole genome shotgun (WGS) entry which is preliminary data.</text>
</comment>
<dbReference type="SUPFAM" id="SSF53187">
    <property type="entry name" value="Zn-dependent exopeptidases"/>
    <property type="match status" value="1"/>
</dbReference>
<reference evidence="3" key="1">
    <citation type="journal article" date="2019" name="Int. J. Syst. Evol. Microbiol.">
        <title>The Global Catalogue of Microorganisms (GCM) 10K type strain sequencing project: providing services to taxonomists for standard genome sequencing and annotation.</title>
        <authorList>
            <consortium name="The Broad Institute Genomics Platform"/>
            <consortium name="The Broad Institute Genome Sequencing Center for Infectious Disease"/>
            <person name="Wu L."/>
            <person name="Ma J."/>
        </authorList>
    </citation>
    <scope>NUCLEOTIDE SEQUENCE [LARGE SCALE GENOMIC DNA]</scope>
    <source>
        <strain evidence="3">CCUG 63287</strain>
    </source>
</reference>